<dbReference type="InterPro" id="IPR001789">
    <property type="entry name" value="Sig_transdc_resp-reg_receiver"/>
</dbReference>
<dbReference type="AlphaFoldDB" id="A0A1B2EUN3"/>
<proteinExistence type="predicted"/>
<dbReference type="InterPro" id="IPR011006">
    <property type="entry name" value="CheY-like_superfamily"/>
</dbReference>
<evidence type="ECO:0000256" key="3">
    <source>
        <dbReference type="PROSITE-ProRule" id="PRU00169"/>
    </source>
</evidence>
<reference evidence="6" key="1">
    <citation type="submission" date="2016-07" db="EMBL/GenBank/DDBJ databases">
        <title>Microvirga ossetica sp. nov. a new species of rhizobia isolated from root nodules of the legume species Vicia alpestris Steven originated from North Ossetia region in the Caucasus.</title>
        <authorList>
            <person name="Safronova V.I."/>
            <person name="Kuznetsova I.G."/>
            <person name="Sazanova A.L."/>
            <person name="Belimov A."/>
            <person name="Andronov E."/>
            <person name="Osledkin Y.S."/>
            <person name="Onishchuk O.P."/>
            <person name="Kurchak O.N."/>
            <person name="Shaposhnikov A.I."/>
            <person name="Willems A."/>
            <person name="Tikhonovich I.A."/>
        </authorList>
    </citation>
    <scope>NUCLEOTIDE SEQUENCE [LARGE SCALE GENOMIC DNA]</scope>
    <source>
        <strain evidence="6">V5/3M</strain>
        <plasmid evidence="6">unnamed3</plasmid>
    </source>
</reference>
<dbReference type="SUPFAM" id="SSF52172">
    <property type="entry name" value="CheY-like"/>
    <property type="match status" value="1"/>
</dbReference>
<dbReference type="RefSeq" id="WP_099514649.1">
    <property type="nucleotide sequence ID" value="NZ_CP016618.1"/>
</dbReference>
<keyword evidence="2" id="KW-0902">Two-component regulatory system</keyword>
<dbReference type="PANTHER" id="PTHR44591:SF14">
    <property type="entry name" value="PROTEIN PILG"/>
    <property type="match status" value="1"/>
</dbReference>
<name>A0A1B2EUN3_9HYPH</name>
<dbReference type="KEGG" id="moc:BB934_36070"/>
<evidence type="ECO:0000256" key="1">
    <source>
        <dbReference type="ARBA" id="ARBA00022553"/>
    </source>
</evidence>
<feature type="region of interest" description="Disordered" evidence="4">
    <location>
        <begin position="140"/>
        <end position="169"/>
    </location>
</feature>
<dbReference type="Gene3D" id="3.40.50.2300">
    <property type="match status" value="1"/>
</dbReference>
<geneLocation type="plasmid" evidence="6">
    <name>unnamed3</name>
</geneLocation>
<gene>
    <name evidence="6" type="ORF">BB934_36070</name>
</gene>
<dbReference type="Pfam" id="PF00072">
    <property type="entry name" value="Response_reg"/>
    <property type="match status" value="1"/>
</dbReference>
<keyword evidence="6" id="KW-0614">Plasmid</keyword>
<feature type="domain" description="Response regulatory" evidence="5">
    <location>
        <begin position="22"/>
        <end position="132"/>
    </location>
</feature>
<sequence length="169" mass="17973">MPASLASSTQPVMSGDVADQPRCLVVEDHTLIAMSIETYLEEAGIAVATVGSLAEARSWLEANAADIAIVDFMLKDGPATELVGELNRHATPLVIYSGYSPRQGIPAELQGVPWLDKPTSRNDLLKVVLKTLMAVSGQASSAPPLHLDRHPYSRSQAMQKPVTGSDDPA</sequence>
<evidence type="ECO:0000259" key="5">
    <source>
        <dbReference type="PROSITE" id="PS50110"/>
    </source>
</evidence>
<dbReference type="PROSITE" id="PS50110">
    <property type="entry name" value="RESPONSE_REGULATORY"/>
    <property type="match status" value="1"/>
</dbReference>
<organism evidence="6">
    <name type="scientific">Microvirga ossetica</name>
    <dbReference type="NCBI Taxonomy" id="1882682"/>
    <lineage>
        <taxon>Bacteria</taxon>
        <taxon>Pseudomonadati</taxon>
        <taxon>Pseudomonadota</taxon>
        <taxon>Alphaproteobacteria</taxon>
        <taxon>Hyphomicrobiales</taxon>
        <taxon>Methylobacteriaceae</taxon>
        <taxon>Microvirga</taxon>
    </lineage>
</organism>
<evidence type="ECO:0000256" key="2">
    <source>
        <dbReference type="ARBA" id="ARBA00023012"/>
    </source>
</evidence>
<dbReference type="EMBL" id="CP016618">
    <property type="protein sequence ID" value="ANY83668.1"/>
    <property type="molecule type" value="Genomic_DNA"/>
</dbReference>
<protein>
    <recommendedName>
        <fullName evidence="5">Response regulatory domain-containing protein</fullName>
    </recommendedName>
</protein>
<dbReference type="PANTHER" id="PTHR44591">
    <property type="entry name" value="STRESS RESPONSE REGULATOR PROTEIN 1"/>
    <property type="match status" value="1"/>
</dbReference>
<dbReference type="InterPro" id="IPR050595">
    <property type="entry name" value="Bact_response_regulator"/>
</dbReference>
<evidence type="ECO:0000313" key="6">
    <source>
        <dbReference type="EMBL" id="ANY83668.1"/>
    </source>
</evidence>
<dbReference type="GO" id="GO:0000160">
    <property type="term" value="P:phosphorelay signal transduction system"/>
    <property type="evidence" value="ECO:0007669"/>
    <property type="project" value="UniProtKB-KW"/>
</dbReference>
<dbReference type="SMART" id="SM00448">
    <property type="entry name" value="REC"/>
    <property type="match status" value="1"/>
</dbReference>
<feature type="modified residue" description="4-aspartylphosphate" evidence="3">
    <location>
        <position position="71"/>
    </location>
</feature>
<accession>A0A1B2EUN3</accession>
<keyword evidence="1 3" id="KW-0597">Phosphoprotein</keyword>
<evidence type="ECO:0000256" key="4">
    <source>
        <dbReference type="SAM" id="MobiDB-lite"/>
    </source>
</evidence>